<dbReference type="PIRSF" id="PIRSF038994">
    <property type="entry name" value="NagA"/>
    <property type="match status" value="1"/>
</dbReference>
<evidence type="ECO:0000256" key="7">
    <source>
        <dbReference type="PIRSR" id="PIRSR038994-3"/>
    </source>
</evidence>
<feature type="binding site" evidence="7">
    <location>
        <position position="194"/>
    </location>
    <ligand>
        <name>Zn(2+)</name>
        <dbReference type="ChEBI" id="CHEBI:29105"/>
    </ligand>
</feature>
<dbReference type="OrthoDB" id="9776488at2"/>
<feature type="domain" description="Amidohydrolase-related" evidence="8">
    <location>
        <begin position="51"/>
        <end position="375"/>
    </location>
</feature>
<evidence type="ECO:0000256" key="2">
    <source>
        <dbReference type="ARBA" id="ARBA00022723"/>
    </source>
</evidence>
<feature type="binding site" evidence="7">
    <location>
        <position position="129"/>
    </location>
    <ligand>
        <name>Zn(2+)</name>
        <dbReference type="ChEBI" id="CHEBI:29105"/>
    </ligand>
</feature>
<dbReference type="RefSeq" id="WP_062543571.1">
    <property type="nucleotide sequence ID" value="NZ_CP012643.1"/>
</dbReference>
<dbReference type="Gene3D" id="2.30.40.10">
    <property type="entry name" value="Urease, subunit C, domain 1"/>
    <property type="match status" value="1"/>
</dbReference>
<evidence type="ECO:0000256" key="3">
    <source>
        <dbReference type="ARBA" id="ARBA00022801"/>
    </source>
</evidence>
<dbReference type="PATRIC" id="fig|512763.3.peg.2038"/>
<dbReference type="SUPFAM" id="SSF51338">
    <property type="entry name" value="Composite domain of metallo-dependent hydrolases"/>
    <property type="match status" value="1"/>
</dbReference>
<feature type="binding site" evidence="7">
    <location>
        <position position="215"/>
    </location>
    <ligand>
        <name>Zn(2+)</name>
        <dbReference type="ChEBI" id="CHEBI:29105"/>
    </ligand>
</feature>
<proteinExistence type="inferred from homology"/>
<dbReference type="Proteomes" id="UP000061382">
    <property type="component" value="Chromosome"/>
</dbReference>
<dbReference type="Gene3D" id="3.20.20.140">
    <property type="entry name" value="Metal-dependent hydrolases"/>
    <property type="match status" value="1"/>
</dbReference>
<dbReference type="CDD" id="cd00854">
    <property type="entry name" value="NagA"/>
    <property type="match status" value="1"/>
</dbReference>
<accession>A0A0P0CBS3</accession>
<sequence length="383" mass="41637">MRLALTNGNIYSDYTTAQGYAVLFEDNTVLDIIQADEVPSDAKIIDVKGGIICPGFVDLQVNGGGGVYFTQYPTLESLNAIRDAHLQFGTTSFLPTVISAFQDRILETITAVRQAMQQQPSTFLGMHLEGPYFNPGKAGAHDTACIRTATHEELDVLLEAGKDVITYLTLAPECIEESVMQRLVESGIKLSAGHSLATYDQAMHFFQNGVTAVTHLYNAMSGIDTKQPGLAAAALDYGQAWTGIIVDGEHCHPYAVRLAKKMLGEKLLLISDCAACVGSDIPFTDFGNFKAYYRNNRCETEDGRLAGSALTMLQAVQNTVNMVGLEVDEAIRMATLYPAQVLKLEHKVGQLVPGAAANIVVMDQELQLQQVWVEGVEVVLQQK</sequence>
<evidence type="ECO:0000313" key="9">
    <source>
        <dbReference type="EMBL" id="ALI99123.1"/>
    </source>
</evidence>
<keyword evidence="10" id="KW-1185">Reference proteome</keyword>
<evidence type="ECO:0000256" key="1">
    <source>
        <dbReference type="ARBA" id="ARBA00010716"/>
    </source>
</evidence>
<name>A0A0P0CBS3_9BACT</name>
<dbReference type="InterPro" id="IPR003764">
    <property type="entry name" value="GlcNAc_6-P_deAcase"/>
</dbReference>
<dbReference type="InterPro" id="IPR032466">
    <property type="entry name" value="Metal_Hydrolase"/>
</dbReference>
<feature type="active site" description="Proton donor/acceptor" evidence="6">
    <location>
        <position position="272"/>
    </location>
</feature>
<keyword evidence="3 5" id="KW-0378">Hydrolase</keyword>
<comment type="cofactor">
    <cofactor evidence="7">
        <name>a divalent metal cation</name>
        <dbReference type="ChEBI" id="CHEBI:60240"/>
    </cofactor>
    <text evidence="7">Binds 1 divalent metal cation per subunit.</text>
</comment>
<dbReference type="STRING" id="512763.DC20_09235"/>
<comment type="similarity">
    <text evidence="1 5">Belongs to the metallo-dependent hydrolases superfamily. NagA family.</text>
</comment>
<dbReference type="GO" id="GO:0008448">
    <property type="term" value="F:N-acetylglucosamine-6-phosphate deacetylase activity"/>
    <property type="evidence" value="ECO:0007669"/>
    <property type="project" value="InterPro"/>
</dbReference>
<evidence type="ECO:0000256" key="5">
    <source>
        <dbReference type="PIRNR" id="PIRNR038994"/>
    </source>
</evidence>
<dbReference type="EMBL" id="CP012643">
    <property type="protein sequence ID" value="ALI99123.1"/>
    <property type="molecule type" value="Genomic_DNA"/>
</dbReference>
<evidence type="ECO:0000256" key="4">
    <source>
        <dbReference type="ARBA" id="ARBA00023277"/>
    </source>
</evidence>
<dbReference type="SUPFAM" id="SSF51556">
    <property type="entry name" value="Metallo-dependent hydrolases"/>
    <property type="match status" value="1"/>
</dbReference>
<dbReference type="PANTHER" id="PTHR11113">
    <property type="entry name" value="N-ACETYLGLUCOSAMINE-6-PHOSPHATE DEACETYLASE"/>
    <property type="match status" value="1"/>
</dbReference>
<organism evidence="9 10">
    <name type="scientific">Rufibacter tibetensis</name>
    <dbReference type="NCBI Taxonomy" id="512763"/>
    <lineage>
        <taxon>Bacteria</taxon>
        <taxon>Pseudomonadati</taxon>
        <taxon>Bacteroidota</taxon>
        <taxon>Cytophagia</taxon>
        <taxon>Cytophagales</taxon>
        <taxon>Hymenobacteraceae</taxon>
        <taxon>Rufibacter</taxon>
    </lineage>
</organism>
<gene>
    <name evidence="9" type="ORF">DC20_09235</name>
</gene>
<dbReference type="GO" id="GO:0046872">
    <property type="term" value="F:metal ion binding"/>
    <property type="evidence" value="ECO:0007669"/>
    <property type="project" value="UniProtKB-KW"/>
</dbReference>
<keyword evidence="4 5" id="KW-0119">Carbohydrate metabolism</keyword>
<dbReference type="AlphaFoldDB" id="A0A0P0CBS3"/>
<dbReference type="NCBIfam" id="TIGR00221">
    <property type="entry name" value="nagA"/>
    <property type="match status" value="1"/>
</dbReference>
<dbReference type="InterPro" id="IPR006680">
    <property type="entry name" value="Amidohydro-rel"/>
</dbReference>
<evidence type="ECO:0000313" key="10">
    <source>
        <dbReference type="Proteomes" id="UP000061382"/>
    </source>
</evidence>
<reference evidence="9 10" key="1">
    <citation type="submission" date="2015-08" db="EMBL/GenBank/DDBJ databases">
        <title>Complete genome sequence of Rufibacter tibetensis strain 1351t, a radiation-resistant bacterium from tibet plateau.</title>
        <authorList>
            <person name="Dai J."/>
        </authorList>
    </citation>
    <scope>NUCLEOTIDE SEQUENCE [LARGE SCALE GENOMIC DNA]</scope>
    <source>
        <strain evidence="9 10">1351</strain>
    </source>
</reference>
<protein>
    <recommendedName>
        <fullName evidence="8">Amidohydrolase-related domain-containing protein</fullName>
    </recommendedName>
</protein>
<dbReference type="InterPro" id="IPR011059">
    <property type="entry name" value="Metal-dep_hydrolase_composite"/>
</dbReference>
<dbReference type="PANTHER" id="PTHR11113:SF14">
    <property type="entry name" value="N-ACETYLGLUCOSAMINE-6-PHOSPHATE DEACETYLASE"/>
    <property type="match status" value="1"/>
</dbReference>
<evidence type="ECO:0000256" key="6">
    <source>
        <dbReference type="PIRSR" id="PIRSR038994-1"/>
    </source>
</evidence>
<dbReference type="KEGG" id="rti:DC20_09235"/>
<evidence type="ECO:0000259" key="8">
    <source>
        <dbReference type="Pfam" id="PF01979"/>
    </source>
</evidence>
<keyword evidence="2 7" id="KW-0479">Metal-binding</keyword>
<dbReference type="GO" id="GO:0006046">
    <property type="term" value="P:N-acetylglucosamine catabolic process"/>
    <property type="evidence" value="ECO:0007669"/>
    <property type="project" value="TreeGrafter"/>
</dbReference>
<dbReference type="Pfam" id="PF01979">
    <property type="entry name" value="Amidohydro_1"/>
    <property type="match status" value="1"/>
</dbReference>